<dbReference type="Proteomes" id="UP000606274">
    <property type="component" value="Unassembled WGS sequence"/>
</dbReference>
<accession>A0A8T0AC18</accession>
<evidence type="ECO:0000313" key="2">
    <source>
        <dbReference type="Proteomes" id="UP000606274"/>
    </source>
</evidence>
<evidence type="ECO:0000313" key="1">
    <source>
        <dbReference type="EMBL" id="KAF7688560.1"/>
    </source>
</evidence>
<protein>
    <submittedName>
        <fullName evidence="1">Uncharacterized protein</fullName>
    </submittedName>
</protein>
<dbReference type="EMBL" id="JABFDY010000025">
    <property type="protein sequence ID" value="KAF7688560.1"/>
    <property type="molecule type" value="Genomic_DNA"/>
</dbReference>
<dbReference type="AlphaFoldDB" id="A0A8T0AC18"/>
<sequence length="424" mass="48655">MTCDFTNQPLARLFRRRDFFFARCTKVTEAGIQINEEEARKFREKDVDGETVDCGLTEAMVGYLFDGSFKKQLKFQQFVRHYKENETIVVLEPVPVEVAQSTAELQPHPSTDPSVEAAHRGLPIVTVIPTFPKDVQARLDIKEPCHTVPKVRNKIIRTLYEMMAEYTLYPTNAEYIQVAKALIVKYPFLRDKEGNGYFFDEIDRIHPSPSSFCHRFREGFARVLPNVLKLATAKSPLAKQYTETRQDALAEDLPGIDLRAGLIFLPSIFREKIEHYITMKEEDPATPFPTIQLMENDWKMAIIRRGHSVVKVNGMVVCQCTSLDEAFMTAFCRNQDRDWVGESFQDLINWTPVRHRESLCFVLRQSVGLDETSCCHDSLENWLCDSEQHFRVTHLRQVEVGRAPGCICGAGRNTSEGLLSHLKR</sequence>
<proteinExistence type="predicted"/>
<organism evidence="1 2">
    <name type="scientific">Silurus meridionalis</name>
    <name type="common">Southern catfish</name>
    <name type="synonym">Silurus soldatovi meridionalis</name>
    <dbReference type="NCBI Taxonomy" id="175797"/>
    <lineage>
        <taxon>Eukaryota</taxon>
        <taxon>Metazoa</taxon>
        <taxon>Chordata</taxon>
        <taxon>Craniata</taxon>
        <taxon>Vertebrata</taxon>
        <taxon>Euteleostomi</taxon>
        <taxon>Actinopterygii</taxon>
        <taxon>Neopterygii</taxon>
        <taxon>Teleostei</taxon>
        <taxon>Ostariophysi</taxon>
        <taxon>Siluriformes</taxon>
        <taxon>Siluridae</taxon>
        <taxon>Silurus</taxon>
    </lineage>
</organism>
<name>A0A8T0AC18_SILME</name>
<comment type="caution">
    <text evidence="1">The sequence shown here is derived from an EMBL/GenBank/DDBJ whole genome shotgun (WGS) entry which is preliminary data.</text>
</comment>
<gene>
    <name evidence="1" type="ORF">HF521_013367</name>
</gene>
<keyword evidence="2" id="KW-1185">Reference proteome</keyword>
<reference evidence="1" key="1">
    <citation type="submission" date="2020-08" db="EMBL/GenBank/DDBJ databases">
        <title>Chromosome-level assembly of Southern catfish (Silurus meridionalis) provides insights into visual adaptation to the nocturnal and benthic lifestyles.</title>
        <authorList>
            <person name="Zhang Y."/>
            <person name="Wang D."/>
            <person name="Peng Z."/>
        </authorList>
    </citation>
    <scope>NUCLEOTIDE SEQUENCE</scope>
    <source>
        <strain evidence="1">SWU-2019-XX</strain>
        <tissue evidence="1">Muscle</tissue>
    </source>
</reference>